<accession>A0A7W8D065</accession>
<protein>
    <submittedName>
        <fullName evidence="2">Putative membrane protein</fullName>
    </submittedName>
</protein>
<keyword evidence="1" id="KW-0812">Transmembrane</keyword>
<proteinExistence type="predicted"/>
<evidence type="ECO:0000313" key="2">
    <source>
        <dbReference type="EMBL" id="MBB5183572.1"/>
    </source>
</evidence>
<dbReference type="AlphaFoldDB" id="A0A7W8D065"/>
<feature type="transmembrane region" description="Helical" evidence="1">
    <location>
        <begin position="245"/>
        <end position="266"/>
    </location>
</feature>
<keyword evidence="1" id="KW-0472">Membrane</keyword>
<evidence type="ECO:0000256" key="1">
    <source>
        <dbReference type="SAM" id="Phobius"/>
    </source>
</evidence>
<sequence>MLIKVYKEKVLLKDDQDNTIAGIDFPQTQTGICEISDIYSERKLADNVREKLMSLAVNQVRKNGWKVVPNSTQIQTWFNTHPGDRDLVASVVPESEGYQAAADHIEKPPMISERAKTEAKNTSRGIMRIFQNLSGLAMFCVFILFMYFGVYVNGGMQVVLNVINGLVSFDNLVLTGAMALFAVFTLIEIFWTLSRKKVTKDGVTEKVDVGRGLLAFILIIIFYYGLQYAVDRYGMNNNVLQQANLYFLQVPLMIYFAMGGAVLSLIRKLFGRK</sequence>
<reference evidence="2 3" key="1">
    <citation type="submission" date="2020-08" db="EMBL/GenBank/DDBJ databases">
        <title>Genomic Encyclopedia of Type Strains, Phase IV (KMG-IV): sequencing the most valuable type-strain genomes for metagenomic binning, comparative biology and taxonomic classification.</title>
        <authorList>
            <person name="Goeker M."/>
        </authorList>
    </citation>
    <scope>NUCLEOTIDE SEQUENCE [LARGE SCALE GENOMIC DNA]</scope>
    <source>
        <strain evidence="2 3">DSM 25799</strain>
    </source>
</reference>
<feature type="transmembrane region" description="Helical" evidence="1">
    <location>
        <begin position="212"/>
        <end position="230"/>
    </location>
</feature>
<feature type="transmembrane region" description="Helical" evidence="1">
    <location>
        <begin position="133"/>
        <end position="152"/>
    </location>
</feature>
<evidence type="ECO:0000313" key="3">
    <source>
        <dbReference type="Proteomes" id="UP000539953"/>
    </source>
</evidence>
<keyword evidence="3" id="KW-1185">Reference proteome</keyword>
<feature type="transmembrane region" description="Helical" evidence="1">
    <location>
        <begin position="172"/>
        <end position="191"/>
    </location>
</feature>
<dbReference type="SUPFAM" id="SSF81665">
    <property type="entry name" value="Calcium ATPase, transmembrane domain M"/>
    <property type="match status" value="1"/>
</dbReference>
<comment type="caution">
    <text evidence="2">The sequence shown here is derived from an EMBL/GenBank/DDBJ whole genome shotgun (WGS) entry which is preliminary data.</text>
</comment>
<dbReference type="EMBL" id="JACHHK010000006">
    <property type="protein sequence ID" value="MBB5183572.1"/>
    <property type="molecule type" value="Genomic_DNA"/>
</dbReference>
<dbReference type="Proteomes" id="UP000539953">
    <property type="component" value="Unassembled WGS sequence"/>
</dbReference>
<organism evidence="2 3">
    <name type="scientific">Catenisphaera adipataccumulans</name>
    <dbReference type="NCBI Taxonomy" id="700500"/>
    <lineage>
        <taxon>Bacteria</taxon>
        <taxon>Bacillati</taxon>
        <taxon>Bacillota</taxon>
        <taxon>Erysipelotrichia</taxon>
        <taxon>Erysipelotrichales</taxon>
        <taxon>Erysipelotrichaceae</taxon>
        <taxon>Catenisphaera</taxon>
    </lineage>
</organism>
<dbReference type="InterPro" id="IPR023298">
    <property type="entry name" value="ATPase_P-typ_TM_dom_sf"/>
</dbReference>
<dbReference type="Gene3D" id="3.40.630.30">
    <property type="match status" value="1"/>
</dbReference>
<gene>
    <name evidence="2" type="ORF">HNQ47_001607</name>
</gene>
<name>A0A7W8D065_9FIRM</name>
<keyword evidence="1" id="KW-1133">Transmembrane helix</keyword>
<dbReference type="RefSeq" id="WP_183328871.1">
    <property type="nucleotide sequence ID" value="NZ_JACHHK010000006.1"/>
</dbReference>